<dbReference type="Proteomes" id="UP001189619">
    <property type="component" value="Chromosome"/>
</dbReference>
<dbReference type="GO" id="GO:0000287">
    <property type="term" value="F:magnesium ion binding"/>
    <property type="evidence" value="ECO:0007669"/>
    <property type="project" value="TreeGrafter"/>
</dbReference>
<evidence type="ECO:0000313" key="7">
    <source>
        <dbReference type="EMBL" id="CAJ1003738.1"/>
    </source>
</evidence>
<keyword evidence="8" id="KW-1185">Reference proteome</keyword>
<name>A0AA48M9G7_9BACL</name>
<evidence type="ECO:0000256" key="3">
    <source>
        <dbReference type="ARBA" id="ARBA00022842"/>
    </source>
</evidence>
<evidence type="ECO:0000256" key="1">
    <source>
        <dbReference type="ARBA" id="ARBA00001946"/>
    </source>
</evidence>
<dbReference type="Pfam" id="PF03328">
    <property type="entry name" value="HpcH_HpaI"/>
    <property type="match status" value="1"/>
</dbReference>
<keyword evidence="2 5" id="KW-0479">Metal-binding</keyword>
<dbReference type="EMBL" id="OY569118">
    <property type="protein sequence ID" value="CAJ1003738.1"/>
    <property type="molecule type" value="Genomic_DNA"/>
</dbReference>
<evidence type="ECO:0000256" key="2">
    <source>
        <dbReference type="ARBA" id="ARBA00022723"/>
    </source>
</evidence>
<dbReference type="InterPro" id="IPR005000">
    <property type="entry name" value="Aldolase/citrate-lyase_domain"/>
</dbReference>
<accession>A0AA48M9G7</accession>
<dbReference type="AlphaFoldDB" id="A0AA48M9G7"/>
<dbReference type="RefSeq" id="WP_171565811.1">
    <property type="nucleotide sequence ID" value="NZ_JAUSVZ010000015.1"/>
</dbReference>
<evidence type="ECO:0000256" key="5">
    <source>
        <dbReference type="PIRSR" id="PIRSR015582-2"/>
    </source>
</evidence>
<feature type="binding site" evidence="4">
    <location>
        <position position="64"/>
    </location>
    <ligand>
        <name>substrate</name>
    </ligand>
</feature>
<organism evidence="7 8">
    <name type="scientific">Brevibacillus aydinogluensis</name>
    <dbReference type="NCBI Taxonomy" id="927786"/>
    <lineage>
        <taxon>Bacteria</taxon>
        <taxon>Bacillati</taxon>
        <taxon>Bacillota</taxon>
        <taxon>Bacilli</taxon>
        <taxon>Bacillales</taxon>
        <taxon>Paenibacillaceae</taxon>
        <taxon>Brevibacillus</taxon>
    </lineage>
</organism>
<dbReference type="PIRSF" id="PIRSF015582">
    <property type="entry name" value="Cit_lyase_B"/>
    <property type="match status" value="1"/>
</dbReference>
<evidence type="ECO:0000313" key="8">
    <source>
        <dbReference type="Proteomes" id="UP001189619"/>
    </source>
</evidence>
<comment type="cofactor">
    <cofactor evidence="1">
        <name>Mg(2+)</name>
        <dbReference type="ChEBI" id="CHEBI:18420"/>
    </cofactor>
</comment>
<evidence type="ECO:0000259" key="6">
    <source>
        <dbReference type="Pfam" id="PF03328"/>
    </source>
</evidence>
<dbReference type="Gene3D" id="3.20.20.60">
    <property type="entry name" value="Phosphoenolpyruvate-binding domains"/>
    <property type="match status" value="1"/>
</dbReference>
<keyword evidence="3 5" id="KW-0460">Magnesium</keyword>
<reference evidence="7" key="1">
    <citation type="submission" date="2023-07" db="EMBL/GenBank/DDBJ databases">
        <authorList>
            <person name="Ivanov I."/>
            <person name="Teneva D."/>
            <person name="Stoikov I."/>
        </authorList>
    </citation>
    <scope>NUCLEOTIDE SEQUENCE</scope>
    <source>
        <strain evidence="7">4475</strain>
    </source>
</reference>
<dbReference type="KEGG" id="bayd:BSPP4475_15560"/>
<feature type="domain" description="HpcH/HpaI aldolase/citrate lyase" evidence="6">
    <location>
        <begin position="5"/>
        <end position="223"/>
    </location>
</feature>
<dbReference type="InterPro" id="IPR011206">
    <property type="entry name" value="Citrate_lyase_beta/mcl1/mcl2"/>
</dbReference>
<proteinExistence type="predicted"/>
<feature type="binding site" evidence="5">
    <location>
        <position position="127"/>
    </location>
    <ligand>
        <name>Mg(2+)</name>
        <dbReference type="ChEBI" id="CHEBI:18420"/>
    </ligand>
</feature>
<dbReference type="GO" id="GO:0003824">
    <property type="term" value="F:catalytic activity"/>
    <property type="evidence" value="ECO:0007669"/>
    <property type="project" value="InterPro"/>
</dbReference>
<protein>
    <submittedName>
        <fullName evidence="7">HpcH-HpaI domain-containing protein</fullName>
    </submittedName>
</protein>
<dbReference type="SUPFAM" id="SSF51621">
    <property type="entry name" value="Phosphoenolpyruvate/pyruvate domain"/>
    <property type="match status" value="1"/>
</dbReference>
<dbReference type="PANTHER" id="PTHR32308">
    <property type="entry name" value="LYASE BETA SUBUNIT, PUTATIVE (AFU_ORTHOLOGUE AFUA_4G13030)-RELATED"/>
    <property type="match status" value="1"/>
</dbReference>
<dbReference type="InterPro" id="IPR040442">
    <property type="entry name" value="Pyrv_kinase-like_dom_sf"/>
</dbReference>
<feature type="binding site" evidence="5">
    <location>
        <position position="154"/>
    </location>
    <ligand>
        <name>Mg(2+)</name>
        <dbReference type="ChEBI" id="CHEBI:18420"/>
    </ligand>
</feature>
<evidence type="ECO:0000256" key="4">
    <source>
        <dbReference type="PIRSR" id="PIRSR015582-1"/>
    </source>
</evidence>
<dbReference type="GO" id="GO:0006107">
    <property type="term" value="P:oxaloacetate metabolic process"/>
    <property type="evidence" value="ECO:0007669"/>
    <property type="project" value="TreeGrafter"/>
</dbReference>
<dbReference type="PANTHER" id="PTHR32308:SF0">
    <property type="entry name" value="HPCH_HPAI ALDOLASE_CITRATE LYASE DOMAIN-CONTAINING PROTEIN"/>
    <property type="match status" value="1"/>
</dbReference>
<gene>
    <name evidence="7" type="ORF">BSPP4475_15560</name>
</gene>
<sequence length="291" mass="31796">MMLVRSWMFVPGNNRRRLEKVRELAADVIIYDLEDAVPLQEKASARDMVRQAVQENGSRPQYVRVNDPTTPFYLDDLYGMIGHGLTGIVLPKAANRQQILAVEAHLTQLENHGNLPCGSMEIVPLIETASGLYHAYDIASASARVKRLAFGSVDFALDIGARLTREGTELLFARSQLVVISRAAGIEPPIDAVFVDVKDAEGLQNDARLARQLGFQGKLVIHPDQIPIVHDAFSPTAEEIAEAKAVAAAFDEALASGSAAISVNGKLVDYPVAERAKRILRQAEALQHLRT</sequence>
<feature type="binding site" evidence="4">
    <location>
        <position position="127"/>
    </location>
    <ligand>
        <name>substrate</name>
    </ligand>
</feature>
<dbReference type="InterPro" id="IPR015813">
    <property type="entry name" value="Pyrv/PenolPyrv_kinase-like_dom"/>
</dbReference>